<evidence type="ECO:0000256" key="4">
    <source>
        <dbReference type="ARBA" id="ARBA00023163"/>
    </source>
</evidence>
<keyword evidence="2" id="KW-0805">Transcription regulation</keyword>
<dbReference type="InterPro" id="IPR005119">
    <property type="entry name" value="LysR_subst-bd"/>
</dbReference>
<dbReference type="FunFam" id="1.10.10.10:FF:000001">
    <property type="entry name" value="LysR family transcriptional regulator"/>
    <property type="match status" value="1"/>
</dbReference>
<dbReference type="InterPro" id="IPR036388">
    <property type="entry name" value="WH-like_DNA-bd_sf"/>
</dbReference>
<dbReference type="RefSeq" id="WP_034837344.1">
    <property type="nucleotide sequence ID" value="NZ_JANX01000146.1"/>
</dbReference>
<evidence type="ECO:0000256" key="3">
    <source>
        <dbReference type="ARBA" id="ARBA00023125"/>
    </source>
</evidence>
<comment type="similarity">
    <text evidence="1">Belongs to the LysR transcriptional regulatory family.</text>
</comment>
<dbReference type="Pfam" id="PF00126">
    <property type="entry name" value="HTH_1"/>
    <property type="match status" value="1"/>
</dbReference>
<dbReference type="GO" id="GO:0006351">
    <property type="term" value="P:DNA-templated transcription"/>
    <property type="evidence" value="ECO:0007669"/>
    <property type="project" value="TreeGrafter"/>
</dbReference>
<evidence type="ECO:0000256" key="2">
    <source>
        <dbReference type="ARBA" id="ARBA00023015"/>
    </source>
</evidence>
<sequence length="297" mass="32726">MDINRSGEMEVFVRVVEEGSFSAAARRLGLTPSAVAKLIGRLEERLGVRLLARSTRSLRPTPEGDLFYEQASRILADIAEAEAGVSGAAAPRGRLRISASIPFGTHCVVPLLPEFRARFPAVTLDVSLTDEVVDILAERTDVAIRHGPLRDSSLQARKLGISRRVLIAAPSYLERRGVPRTPADLAAHDCLTFNYRRSFTDWVLAGPDGPRPMQVTGPLVVNNGETLRQAVLAGMGIGRTALYHVRPDLDAGRLVELLPEYDPREMEEIHALFLGRGTMPARVRAFIDFLVERLRFD</sequence>
<feature type="domain" description="HTH lysR-type" evidence="5">
    <location>
        <begin position="1"/>
        <end position="61"/>
    </location>
</feature>
<name>A0A0A0D552_9PROT</name>
<dbReference type="Proteomes" id="UP000029995">
    <property type="component" value="Unassembled WGS sequence"/>
</dbReference>
<proteinExistence type="inferred from homology"/>
<evidence type="ECO:0000256" key="1">
    <source>
        <dbReference type="ARBA" id="ARBA00009437"/>
    </source>
</evidence>
<dbReference type="InterPro" id="IPR058163">
    <property type="entry name" value="LysR-type_TF_proteobact-type"/>
</dbReference>
<evidence type="ECO:0000313" key="7">
    <source>
        <dbReference type="Proteomes" id="UP000029995"/>
    </source>
</evidence>
<dbReference type="PANTHER" id="PTHR30537:SF71">
    <property type="entry name" value="TRANSCRIPTIONAL REGULATORY PROTEIN"/>
    <property type="match status" value="1"/>
</dbReference>
<evidence type="ECO:0000259" key="5">
    <source>
        <dbReference type="PROSITE" id="PS50931"/>
    </source>
</evidence>
<accession>A0A0A0D552</accession>
<dbReference type="Gene3D" id="1.10.10.10">
    <property type="entry name" value="Winged helix-like DNA-binding domain superfamily/Winged helix DNA-binding domain"/>
    <property type="match status" value="1"/>
</dbReference>
<dbReference type="OrthoDB" id="9812435at2"/>
<dbReference type="SUPFAM" id="SSF53850">
    <property type="entry name" value="Periplasmic binding protein-like II"/>
    <property type="match status" value="1"/>
</dbReference>
<comment type="caution">
    <text evidence="6">The sequence shown here is derived from an EMBL/GenBank/DDBJ whole genome shotgun (WGS) entry which is preliminary data.</text>
</comment>
<evidence type="ECO:0000313" key="6">
    <source>
        <dbReference type="EMBL" id="KGM33806.1"/>
    </source>
</evidence>
<organism evidence="6 7">
    <name type="scientific">Inquilinus limosus MP06</name>
    <dbReference type="NCBI Taxonomy" id="1398085"/>
    <lineage>
        <taxon>Bacteria</taxon>
        <taxon>Pseudomonadati</taxon>
        <taxon>Pseudomonadota</taxon>
        <taxon>Alphaproteobacteria</taxon>
        <taxon>Rhodospirillales</taxon>
        <taxon>Rhodospirillaceae</taxon>
        <taxon>Inquilinus</taxon>
    </lineage>
</organism>
<dbReference type="EMBL" id="JANX01000146">
    <property type="protein sequence ID" value="KGM33806.1"/>
    <property type="molecule type" value="Genomic_DNA"/>
</dbReference>
<dbReference type="PRINTS" id="PR00039">
    <property type="entry name" value="HTHLYSR"/>
</dbReference>
<dbReference type="AlphaFoldDB" id="A0A0A0D552"/>
<keyword evidence="4" id="KW-0804">Transcription</keyword>
<reference evidence="6 7" key="1">
    <citation type="submission" date="2014-01" db="EMBL/GenBank/DDBJ databases">
        <title>Genome sequence determination for a cystic fibrosis isolate, Inquilinus limosus.</title>
        <authorList>
            <person name="Pino M."/>
            <person name="Di Conza J."/>
            <person name="Gutkind G."/>
        </authorList>
    </citation>
    <scope>NUCLEOTIDE SEQUENCE [LARGE SCALE GENOMIC DNA]</scope>
    <source>
        <strain evidence="6 7">MP06</strain>
    </source>
</reference>
<keyword evidence="3" id="KW-0238">DNA-binding</keyword>
<dbReference type="PROSITE" id="PS50931">
    <property type="entry name" value="HTH_LYSR"/>
    <property type="match status" value="1"/>
</dbReference>
<dbReference type="SUPFAM" id="SSF46785">
    <property type="entry name" value="Winged helix' DNA-binding domain"/>
    <property type="match status" value="1"/>
</dbReference>
<dbReference type="FunFam" id="3.40.190.290:FF:000001">
    <property type="entry name" value="Transcriptional regulator, LysR family"/>
    <property type="match status" value="1"/>
</dbReference>
<dbReference type="GO" id="GO:0003700">
    <property type="term" value="F:DNA-binding transcription factor activity"/>
    <property type="evidence" value="ECO:0007669"/>
    <property type="project" value="InterPro"/>
</dbReference>
<protein>
    <submittedName>
        <fullName evidence="6">LysR family transcriptional regulator</fullName>
    </submittedName>
</protein>
<dbReference type="InterPro" id="IPR000847">
    <property type="entry name" value="LysR_HTH_N"/>
</dbReference>
<dbReference type="Gene3D" id="3.40.190.290">
    <property type="match status" value="1"/>
</dbReference>
<dbReference type="GO" id="GO:0043565">
    <property type="term" value="F:sequence-specific DNA binding"/>
    <property type="evidence" value="ECO:0007669"/>
    <property type="project" value="TreeGrafter"/>
</dbReference>
<dbReference type="Pfam" id="PF03466">
    <property type="entry name" value="LysR_substrate"/>
    <property type="match status" value="1"/>
</dbReference>
<dbReference type="InterPro" id="IPR036390">
    <property type="entry name" value="WH_DNA-bd_sf"/>
</dbReference>
<gene>
    <name evidence="6" type="ORF">P409_13720</name>
</gene>
<dbReference type="PANTHER" id="PTHR30537">
    <property type="entry name" value="HTH-TYPE TRANSCRIPTIONAL REGULATOR"/>
    <property type="match status" value="1"/>
</dbReference>